<evidence type="ECO:0000256" key="2">
    <source>
        <dbReference type="ARBA" id="ARBA00022679"/>
    </source>
</evidence>
<comment type="pathway">
    <text evidence="6">Metabolic intermediate biosynthesis; acetyl-CoA biosynthesis; acetyl-CoA from acetate: step 1/2.</text>
</comment>
<keyword evidence="6" id="KW-0460">Magnesium</keyword>
<comment type="similarity">
    <text evidence="1 6 7">Belongs to the acetokinase family.</text>
</comment>
<keyword evidence="4 6" id="KW-0418">Kinase</keyword>
<keyword evidence="6" id="KW-0479">Metal-binding</keyword>
<dbReference type="InterPro" id="IPR043129">
    <property type="entry name" value="ATPase_NBD"/>
</dbReference>
<dbReference type="PIRSF" id="PIRSF000722">
    <property type="entry name" value="Acetate_prop_kin"/>
    <property type="match status" value="1"/>
</dbReference>
<evidence type="ECO:0000256" key="1">
    <source>
        <dbReference type="ARBA" id="ARBA00008748"/>
    </source>
</evidence>
<protein>
    <recommendedName>
        <fullName evidence="6">Acetate kinase</fullName>
        <ecNumber evidence="6">2.7.2.1</ecNumber>
    </recommendedName>
    <alternativeName>
        <fullName evidence="6">Acetokinase</fullName>
    </alternativeName>
</protein>
<accession>A0A7C5I4D1</accession>
<keyword evidence="2 6" id="KW-0808">Transferase</keyword>
<comment type="subunit">
    <text evidence="6">Homodimer.</text>
</comment>
<dbReference type="GO" id="GO:0005524">
    <property type="term" value="F:ATP binding"/>
    <property type="evidence" value="ECO:0007669"/>
    <property type="project" value="UniProtKB-KW"/>
</dbReference>
<comment type="cofactor">
    <cofactor evidence="6">
        <name>Mg(2+)</name>
        <dbReference type="ChEBI" id="CHEBI:18420"/>
    </cofactor>
    <cofactor evidence="6">
        <name>Mn(2+)</name>
        <dbReference type="ChEBI" id="CHEBI:29035"/>
    </cofactor>
    <text evidence="6">Mg(2+). Can also accept Mn(2+).</text>
</comment>
<dbReference type="InterPro" id="IPR023865">
    <property type="entry name" value="Aliphatic_acid_kinase_CS"/>
</dbReference>
<comment type="function">
    <text evidence="6">Catalyzes the formation of acetyl phosphate from acetate and ATP. Can also catalyze the reverse reaction.</text>
</comment>
<organism evidence="8">
    <name type="scientific">candidate division WOR-3 bacterium</name>
    <dbReference type="NCBI Taxonomy" id="2052148"/>
    <lineage>
        <taxon>Bacteria</taxon>
        <taxon>Bacteria division WOR-3</taxon>
    </lineage>
</organism>
<dbReference type="EC" id="2.7.2.1" evidence="6"/>
<dbReference type="Proteomes" id="UP000886014">
    <property type="component" value="Unassembled WGS sequence"/>
</dbReference>
<feature type="binding site" evidence="6">
    <location>
        <begin position="283"/>
        <end position="285"/>
    </location>
    <ligand>
        <name>ATP</name>
        <dbReference type="ChEBI" id="CHEBI:30616"/>
    </ligand>
</feature>
<evidence type="ECO:0000256" key="5">
    <source>
        <dbReference type="ARBA" id="ARBA00022840"/>
    </source>
</evidence>
<evidence type="ECO:0000256" key="7">
    <source>
        <dbReference type="RuleBase" id="RU003835"/>
    </source>
</evidence>
<feature type="binding site" evidence="6">
    <location>
        <position position="387"/>
    </location>
    <ligand>
        <name>Mg(2+)</name>
        <dbReference type="ChEBI" id="CHEBI:18420"/>
    </ligand>
</feature>
<evidence type="ECO:0000256" key="3">
    <source>
        <dbReference type="ARBA" id="ARBA00022741"/>
    </source>
</evidence>
<dbReference type="Gene3D" id="3.30.420.40">
    <property type="match status" value="2"/>
</dbReference>
<feature type="site" description="Transition state stabilizer" evidence="6">
    <location>
        <position position="241"/>
    </location>
</feature>
<comment type="caution">
    <text evidence="6">Lacks conserved residue(s) required for the propagation of feature annotation.</text>
</comment>
<dbReference type="GO" id="GO:0006083">
    <property type="term" value="P:acetate metabolic process"/>
    <property type="evidence" value="ECO:0007669"/>
    <property type="project" value="TreeGrafter"/>
</dbReference>
<dbReference type="GO" id="GO:0006085">
    <property type="term" value="P:acetyl-CoA biosynthetic process"/>
    <property type="evidence" value="ECO:0007669"/>
    <property type="project" value="UniProtKB-UniRule"/>
</dbReference>
<dbReference type="SUPFAM" id="SSF53067">
    <property type="entry name" value="Actin-like ATPase domain"/>
    <property type="match status" value="2"/>
</dbReference>
<evidence type="ECO:0000313" key="8">
    <source>
        <dbReference type="EMBL" id="HHF58024.1"/>
    </source>
</evidence>
<proteinExistence type="inferred from homology"/>
<dbReference type="PRINTS" id="PR00471">
    <property type="entry name" value="ACETATEKNASE"/>
</dbReference>
<dbReference type="PANTHER" id="PTHR21060:SF15">
    <property type="entry name" value="ACETATE KINASE-RELATED"/>
    <property type="match status" value="1"/>
</dbReference>
<dbReference type="AlphaFoldDB" id="A0A7C5I4D1"/>
<feature type="binding site" evidence="6">
    <location>
        <position position="91"/>
    </location>
    <ligand>
        <name>substrate</name>
    </ligand>
</feature>
<evidence type="ECO:0000256" key="4">
    <source>
        <dbReference type="ARBA" id="ARBA00022777"/>
    </source>
</evidence>
<feature type="site" description="Transition state stabilizer" evidence="6">
    <location>
        <position position="180"/>
    </location>
</feature>
<dbReference type="Pfam" id="PF00871">
    <property type="entry name" value="Acetate_kinase"/>
    <property type="match status" value="1"/>
</dbReference>
<comment type="catalytic activity">
    <reaction evidence="6">
        <text>acetate + ATP = acetyl phosphate + ADP</text>
        <dbReference type="Rhea" id="RHEA:11352"/>
        <dbReference type="ChEBI" id="CHEBI:22191"/>
        <dbReference type="ChEBI" id="CHEBI:30089"/>
        <dbReference type="ChEBI" id="CHEBI:30616"/>
        <dbReference type="ChEBI" id="CHEBI:456216"/>
        <dbReference type="EC" id="2.7.2.1"/>
    </reaction>
</comment>
<dbReference type="NCBIfam" id="TIGR00016">
    <property type="entry name" value="ackA"/>
    <property type="match status" value="1"/>
</dbReference>
<feature type="binding site" evidence="6">
    <location>
        <position position="7"/>
    </location>
    <ligand>
        <name>Mg(2+)</name>
        <dbReference type="ChEBI" id="CHEBI:18420"/>
    </ligand>
</feature>
<gene>
    <name evidence="6" type="primary">ackA</name>
    <name evidence="8" type="ORF">ENL41_01205</name>
</gene>
<keyword evidence="6" id="KW-0963">Cytoplasm</keyword>
<evidence type="ECO:0000256" key="6">
    <source>
        <dbReference type="HAMAP-Rule" id="MF_00020"/>
    </source>
</evidence>
<dbReference type="PANTHER" id="PTHR21060">
    <property type="entry name" value="ACETATE KINASE"/>
    <property type="match status" value="1"/>
</dbReference>
<dbReference type="GO" id="GO:0008776">
    <property type="term" value="F:acetate kinase activity"/>
    <property type="evidence" value="ECO:0007669"/>
    <property type="project" value="UniProtKB-UniRule"/>
</dbReference>
<keyword evidence="3 6" id="KW-0547">Nucleotide-binding</keyword>
<dbReference type="EMBL" id="DRTV01000094">
    <property type="protein sequence ID" value="HHF58024.1"/>
    <property type="molecule type" value="Genomic_DNA"/>
</dbReference>
<dbReference type="GO" id="GO:0000287">
    <property type="term" value="F:magnesium ion binding"/>
    <property type="evidence" value="ECO:0007669"/>
    <property type="project" value="UniProtKB-UniRule"/>
</dbReference>
<dbReference type="HAMAP" id="MF_00020">
    <property type="entry name" value="Acetate_kinase"/>
    <property type="match status" value="1"/>
</dbReference>
<dbReference type="UniPathway" id="UPA00340">
    <property type="reaction ID" value="UER00458"/>
</dbReference>
<dbReference type="PROSITE" id="PS01075">
    <property type="entry name" value="ACETATE_KINASE_1"/>
    <property type="match status" value="1"/>
</dbReference>
<dbReference type="InterPro" id="IPR000890">
    <property type="entry name" value="Aliphatic_acid_kin_short-chain"/>
</dbReference>
<dbReference type="InterPro" id="IPR004372">
    <property type="entry name" value="Ac/propionate_kinase"/>
</dbReference>
<dbReference type="PROSITE" id="PS01076">
    <property type="entry name" value="ACETATE_KINASE_2"/>
    <property type="match status" value="1"/>
</dbReference>
<comment type="caution">
    <text evidence="8">The sequence shown here is derived from an EMBL/GenBank/DDBJ whole genome shotgun (WGS) entry which is preliminary data.</text>
</comment>
<feature type="binding site" evidence="6">
    <location>
        <position position="14"/>
    </location>
    <ligand>
        <name>ATP</name>
        <dbReference type="ChEBI" id="CHEBI:30616"/>
    </ligand>
</feature>
<dbReference type="GO" id="GO:0005737">
    <property type="term" value="C:cytoplasm"/>
    <property type="evidence" value="ECO:0007669"/>
    <property type="project" value="UniProtKB-SubCell"/>
</dbReference>
<keyword evidence="5 6" id="KW-0067">ATP-binding</keyword>
<reference evidence="8" key="1">
    <citation type="journal article" date="2020" name="mSystems">
        <title>Genome- and Community-Level Interaction Insights into Carbon Utilization and Element Cycling Functions of Hydrothermarchaeota in Hydrothermal Sediment.</title>
        <authorList>
            <person name="Zhou Z."/>
            <person name="Liu Y."/>
            <person name="Xu W."/>
            <person name="Pan J."/>
            <person name="Luo Z.H."/>
            <person name="Li M."/>
        </authorList>
    </citation>
    <scope>NUCLEOTIDE SEQUENCE [LARGE SCALE GENOMIC DNA]</scope>
    <source>
        <strain evidence="8">HyVt-94</strain>
    </source>
</reference>
<feature type="binding site" evidence="6">
    <location>
        <begin position="208"/>
        <end position="212"/>
    </location>
    <ligand>
        <name>ATP</name>
        <dbReference type="ChEBI" id="CHEBI:30616"/>
    </ligand>
</feature>
<feature type="active site" description="Proton donor/acceptor" evidence="6">
    <location>
        <position position="148"/>
    </location>
</feature>
<name>A0A7C5I4D1_UNCW3</name>
<sequence>MKILTLNCGSSSVKYQVYDWGKKRPLCKGIVERVTIGDSFIFHEVPGKDPLRVEHECPDHKIAIKLVIDTILDPDVGVIKDLSEIRAVSHRVVHGGEKFTKSVVIDDEVIRVFKELSYLAPLHNPANVMGIEAARELVPDVPHVAVMDTAFLQTMPKFVYLYAVPYEWYEKHGVRRYGFHGTSHLYVSRRAAALLKKKPQEVNLITAHIGNGASITAIKNGKAFDHSMGFTPLEGLIMGTRSGDIDPAIIPYIMDREGITAHQVVEILNKKSGILGITGKYTDRRDVEIAAEKGDERAKLAIEMEAYRIKKYIGAYMAALGKVDAIVFTAGVGEKGWIIREKSLEGLDYLGIKLDKERNRNAMSRNHEFIISADDSPVKVFVIPTDEELVLVEDAVAILEGRYDVPEKFIYSFQSPDYVNEFREEAYRRELEKKKGKLS</sequence>
<comment type="subcellular location">
    <subcellularLocation>
        <location evidence="6">Cytoplasm</location>
    </subcellularLocation>
</comment>
<dbReference type="CDD" id="cd24010">
    <property type="entry name" value="ASKHA_NBD_AcK_PK"/>
    <property type="match status" value="1"/>
</dbReference>